<dbReference type="GO" id="GO:0046872">
    <property type="term" value="F:metal ion binding"/>
    <property type="evidence" value="ECO:0007669"/>
    <property type="project" value="InterPro"/>
</dbReference>
<keyword evidence="2 4" id="KW-0547">Nucleotide-binding</keyword>
<dbReference type="Gene3D" id="3.40.50.20">
    <property type="match status" value="1"/>
</dbReference>
<proteinExistence type="predicted"/>
<evidence type="ECO:0000256" key="2">
    <source>
        <dbReference type="ARBA" id="ARBA00022741"/>
    </source>
</evidence>
<sequence length="428" mass="49230">MIEKQISILVFPCGSEVGLEVHKSLKDVRYITLFGANSVDDHGMFEYKNYIGNLPFINDKNFLESLKKIVDKYSIDAIYPAMDLAAYELKKNEDKLGCKVITSDLTVNEIALHKQKTYQTLKEVINTPVLFENPTDIQQNDFPVFIKPNIGYGSKGTYLAKNKEDLIYHLKNNSESEKLILEYLPGEEYTLDCLSDQDGKLLFVNGRRRNRIKNGTSVNTFSVENSEFYEIAEKISKVLKLKYSWFVQLKKDKRGTLTLLEISTRLGGSSSINRVRGVNFALLSILSALDYPIEINYNNFDVILDRSLKNSYKTKIEFDNVYIDLDDCLIMNKQINTTLICFIFQCINDGKNIYLLTRHNGDLPTILSTFRLTHLFDEVIHLKDNQKKSFFIKPNSIFIDDSYAERQEVNTSKHIFTFSPDAVEVLLN</sequence>
<dbReference type="Proteomes" id="UP000074108">
    <property type="component" value="Unassembled WGS sequence"/>
</dbReference>
<reference evidence="6 7" key="1">
    <citation type="journal article" date="2016" name="Front. Microbiol.">
        <title>Microevolution Analysis of Bacillus coahuilensis Unveils Differences in Phosphorus Acquisition Strategies and Their Regulation.</title>
        <authorList>
            <person name="Gomez-Lunar Z."/>
            <person name="Hernandez-Gonzalez I."/>
            <person name="Rodriguez-Torres M.D."/>
            <person name="Souza V."/>
            <person name="Olmedo-Alvarez G."/>
        </authorList>
    </citation>
    <scope>NUCLEOTIDE SEQUENCE [LARGE SCALE GENOMIC DNA]</scope>
    <source>
        <strain evidence="7">p1.1.43</strain>
    </source>
</reference>
<evidence type="ECO:0000256" key="4">
    <source>
        <dbReference type="PROSITE-ProRule" id="PRU00409"/>
    </source>
</evidence>
<evidence type="ECO:0000256" key="3">
    <source>
        <dbReference type="ARBA" id="ARBA00022840"/>
    </source>
</evidence>
<dbReference type="PROSITE" id="PS50975">
    <property type="entry name" value="ATP_GRASP"/>
    <property type="match status" value="1"/>
</dbReference>
<feature type="domain" description="ATP-grasp" evidence="5">
    <location>
        <begin position="102"/>
        <end position="289"/>
    </location>
</feature>
<dbReference type="GO" id="GO:0005524">
    <property type="term" value="F:ATP binding"/>
    <property type="evidence" value="ECO:0007669"/>
    <property type="project" value="UniProtKB-UniRule"/>
</dbReference>
<keyword evidence="3 4" id="KW-0067">ATP-binding</keyword>
<dbReference type="PATRIC" id="fig|1150625.3.peg.2840"/>
<dbReference type="AlphaFoldDB" id="A0A147K606"/>
<keyword evidence="1" id="KW-0436">Ligase</keyword>
<dbReference type="InterPro" id="IPR052032">
    <property type="entry name" value="ATP-dep_AA_Ligase"/>
</dbReference>
<dbReference type="EMBL" id="LDYG01000042">
    <property type="protein sequence ID" value="KUP05259.1"/>
    <property type="molecule type" value="Genomic_DNA"/>
</dbReference>
<dbReference type="SUPFAM" id="SSF56059">
    <property type="entry name" value="Glutathione synthetase ATP-binding domain-like"/>
    <property type="match status" value="1"/>
</dbReference>
<dbReference type="Gene3D" id="3.30.470.20">
    <property type="entry name" value="ATP-grasp fold, B domain"/>
    <property type="match status" value="1"/>
</dbReference>
<evidence type="ECO:0000313" key="6">
    <source>
        <dbReference type="EMBL" id="KUP05259.1"/>
    </source>
</evidence>
<dbReference type="PANTHER" id="PTHR43585:SF2">
    <property type="entry name" value="ATP-GRASP ENZYME FSQD"/>
    <property type="match status" value="1"/>
</dbReference>
<dbReference type="PANTHER" id="PTHR43585">
    <property type="entry name" value="FUMIPYRROLE BIOSYNTHESIS PROTEIN C"/>
    <property type="match status" value="1"/>
</dbReference>
<comment type="caution">
    <text evidence="6">The sequence shown here is derived from an EMBL/GenBank/DDBJ whole genome shotgun (WGS) entry which is preliminary data.</text>
</comment>
<protein>
    <recommendedName>
        <fullName evidence="5">ATP-grasp domain-containing protein</fullName>
    </recommendedName>
</protein>
<dbReference type="InterPro" id="IPR011761">
    <property type="entry name" value="ATP-grasp"/>
</dbReference>
<dbReference type="RefSeq" id="WP_059351659.1">
    <property type="nucleotide sequence ID" value="NZ_LDYG01000042.1"/>
</dbReference>
<gene>
    <name evidence="6" type="ORF">Q75_13495</name>
</gene>
<dbReference type="OrthoDB" id="9803907at2"/>
<dbReference type="Pfam" id="PF15632">
    <property type="entry name" value="ATPgrasp_Ter"/>
    <property type="match status" value="1"/>
</dbReference>
<accession>A0A147K606</accession>
<dbReference type="GO" id="GO:0016874">
    <property type="term" value="F:ligase activity"/>
    <property type="evidence" value="ECO:0007669"/>
    <property type="project" value="UniProtKB-KW"/>
</dbReference>
<keyword evidence="7" id="KW-1185">Reference proteome</keyword>
<evidence type="ECO:0000259" key="5">
    <source>
        <dbReference type="PROSITE" id="PS50975"/>
    </source>
</evidence>
<organism evidence="6 7">
    <name type="scientific">Bacillus coahuilensis p1.1.43</name>
    <dbReference type="NCBI Taxonomy" id="1150625"/>
    <lineage>
        <taxon>Bacteria</taxon>
        <taxon>Bacillati</taxon>
        <taxon>Bacillota</taxon>
        <taxon>Bacilli</taxon>
        <taxon>Bacillales</taxon>
        <taxon>Bacillaceae</taxon>
        <taxon>Bacillus</taxon>
    </lineage>
</organism>
<evidence type="ECO:0000313" key="7">
    <source>
        <dbReference type="Proteomes" id="UP000074108"/>
    </source>
</evidence>
<evidence type="ECO:0000256" key="1">
    <source>
        <dbReference type="ARBA" id="ARBA00022598"/>
    </source>
</evidence>
<dbReference type="STRING" id="1150625.Q75_13495"/>
<name>A0A147K606_9BACI</name>